<evidence type="ECO:0000313" key="6">
    <source>
        <dbReference type="EMBL" id="MCQ1538585.1"/>
    </source>
</evidence>
<keyword evidence="7" id="KW-1185">Reference proteome</keyword>
<sequence>MDLDLSGSVHRLIAGPTGSGKSYFVGSLVEQLRKEERPFIILDTKTKNHGGLISLAGVVRVVIRPGKSYNWDRLVKYPYVLVVPSPRMMIGDLIAHYTDLLDRLYAAGEERVIIVEEAHNFNKNAYSPSPILELISREGRGRGICLWFLTQRIQDFPKLLWSQCYWSYLLKFLIPQDIRYAEALIPDFSLINRDLDRHDVLEYDHITGKHNIIKAHEVTRSSKHLG</sequence>
<evidence type="ECO:0000256" key="2">
    <source>
        <dbReference type="ARBA" id="ARBA00034617"/>
    </source>
</evidence>
<proteinExistence type="inferred from homology"/>
<evidence type="ECO:0000259" key="5">
    <source>
        <dbReference type="Pfam" id="PF01935"/>
    </source>
</evidence>
<dbReference type="PANTHER" id="PTHR42957:SF1">
    <property type="entry name" value="HELICASE MJ1565-RELATED"/>
    <property type="match status" value="1"/>
</dbReference>
<dbReference type="CDD" id="cd01127">
    <property type="entry name" value="TrwB_TraG_TraD_VirD4"/>
    <property type="match status" value="1"/>
</dbReference>
<comment type="similarity">
    <text evidence="1">Belongs to the HerA family.</text>
</comment>
<dbReference type="SUPFAM" id="SSF52540">
    <property type="entry name" value="P-loop containing nucleoside triphosphate hydrolases"/>
    <property type="match status" value="1"/>
</dbReference>
<dbReference type="GO" id="GO:0043138">
    <property type="term" value="F:3'-5' DNA helicase activity"/>
    <property type="evidence" value="ECO:0007669"/>
    <property type="project" value="UniProtKB-EC"/>
</dbReference>
<dbReference type="AlphaFoldDB" id="A0ABD4TL80"/>
<evidence type="ECO:0000256" key="3">
    <source>
        <dbReference type="ARBA" id="ARBA00048954"/>
    </source>
</evidence>
<dbReference type="InterPro" id="IPR008571">
    <property type="entry name" value="HerA-like"/>
</dbReference>
<comment type="catalytic activity">
    <reaction evidence="4">
        <text>ATP + H2O = ADP + phosphate + H(+)</text>
        <dbReference type="Rhea" id="RHEA:13065"/>
        <dbReference type="ChEBI" id="CHEBI:15377"/>
        <dbReference type="ChEBI" id="CHEBI:15378"/>
        <dbReference type="ChEBI" id="CHEBI:30616"/>
        <dbReference type="ChEBI" id="CHEBI:43474"/>
        <dbReference type="ChEBI" id="CHEBI:456216"/>
        <dbReference type="EC" id="5.6.2.4"/>
    </reaction>
</comment>
<dbReference type="EMBL" id="VOTZ01000011">
    <property type="protein sequence ID" value="MCQ1538585.1"/>
    <property type="molecule type" value="Genomic_DNA"/>
</dbReference>
<evidence type="ECO:0000313" key="7">
    <source>
        <dbReference type="Proteomes" id="UP001524383"/>
    </source>
</evidence>
<evidence type="ECO:0000256" key="1">
    <source>
        <dbReference type="ARBA" id="ARBA00007816"/>
    </source>
</evidence>
<comment type="catalytic activity">
    <reaction evidence="3">
        <text>ATP + H2O = ADP + phosphate + H(+)</text>
        <dbReference type="Rhea" id="RHEA:13065"/>
        <dbReference type="ChEBI" id="CHEBI:15377"/>
        <dbReference type="ChEBI" id="CHEBI:15378"/>
        <dbReference type="ChEBI" id="CHEBI:30616"/>
        <dbReference type="ChEBI" id="CHEBI:43474"/>
        <dbReference type="ChEBI" id="CHEBI:456216"/>
        <dbReference type="EC" id="5.6.2.3"/>
    </reaction>
</comment>
<dbReference type="PANTHER" id="PTHR42957">
    <property type="entry name" value="HELICASE MJ1565-RELATED"/>
    <property type="match status" value="1"/>
</dbReference>
<dbReference type="InterPro" id="IPR002789">
    <property type="entry name" value="HerA_central"/>
</dbReference>
<reference evidence="6 7" key="1">
    <citation type="submission" date="2019-08" db="EMBL/GenBank/DDBJ databases">
        <authorList>
            <person name="Chen S.-C."/>
            <person name="Lai M.-C."/>
            <person name="You Y.-T."/>
        </authorList>
    </citation>
    <scope>NUCLEOTIDE SEQUENCE [LARGE SCALE GENOMIC DNA]</scope>
    <source>
        <strain evidence="6 7">P2F9704a</strain>
    </source>
</reference>
<accession>A0ABD4TL80</accession>
<comment type="caution">
    <text evidence="6">The sequence shown here is derived from an EMBL/GenBank/DDBJ whole genome shotgun (WGS) entry which is preliminary data.</text>
</comment>
<protein>
    <submittedName>
        <fullName evidence="6">DUF87 domain-containing protein</fullName>
    </submittedName>
</protein>
<name>A0ABD4TL80_9EURY</name>
<gene>
    <name evidence="6" type="ORF">FTO68_06245</name>
</gene>
<dbReference type="Pfam" id="PF01935">
    <property type="entry name" value="DUF87"/>
    <property type="match status" value="1"/>
</dbReference>
<dbReference type="InterPro" id="IPR027417">
    <property type="entry name" value="P-loop_NTPase"/>
</dbReference>
<feature type="domain" description="Helicase HerA central" evidence="5">
    <location>
        <begin position="9"/>
        <end position="44"/>
    </location>
</feature>
<dbReference type="RefSeq" id="WP_255332533.1">
    <property type="nucleotide sequence ID" value="NZ_VOTZ01000011.1"/>
</dbReference>
<dbReference type="GO" id="GO:0043139">
    <property type="term" value="F:5'-3' DNA helicase activity"/>
    <property type="evidence" value="ECO:0007669"/>
    <property type="project" value="UniProtKB-EC"/>
</dbReference>
<dbReference type="Gene3D" id="3.40.50.300">
    <property type="entry name" value="P-loop containing nucleotide triphosphate hydrolases"/>
    <property type="match status" value="1"/>
</dbReference>
<organism evidence="6 7">
    <name type="scientific">Methanocalculus taiwanensis</name>
    <dbReference type="NCBI Taxonomy" id="106207"/>
    <lineage>
        <taxon>Archaea</taxon>
        <taxon>Methanobacteriati</taxon>
        <taxon>Methanobacteriota</taxon>
        <taxon>Stenosarchaea group</taxon>
        <taxon>Methanomicrobia</taxon>
        <taxon>Methanomicrobiales</taxon>
        <taxon>Methanocalculaceae</taxon>
        <taxon>Methanocalculus</taxon>
    </lineage>
</organism>
<evidence type="ECO:0000256" key="4">
    <source>
        <dbReference type="ARBA" id="ARBA00048988"/>
    </source>
</evidence>
<dbReference type="Proteomes" id="UP001524383">
    <property type="component" value="Unassembled WGS sequence"/>
</dbReference>
<comment type="catalytic activity">
    <reaction evidence="2">
        <text>Couples ATP hydrolysis with the unwinding of duplex DNA by translocating in the 3'-5' direction.</text>
        <dbReference type="EC" id="5.6.2.4"/>
    </reaction>
</comment>